<dbReference type="Proteomes" id="UP000036176">
    <property type="component" value="Unassembled WGS sequence"/>
</dbReference>
<protein>
    <submittedName>
        <fullName evidence="3">Outer membrane lipoprotein Blc</fullName>
    </submittedName>
</protein>
<sequence length="616" mass="64524" precursor="true">MTSRQWGYWFFAAGAGACIALGAGHGVAAAEPDAGGDDSASRSADTDTARPTRDAGADESTTRDTDPATAPTSTRGHDDEPDDTEAQAPRTPRHKLFTLRHSAEDSAASDTVEDPAPKKTTGADHRRTPGPLATLAINAMSSLAKPERPDPVDTPPVQTLSAPAADVVTGVKTGRATLDIPIGDKGLTTGADWYFPTRADGSVAATGVIYLQHGFMGRKFFYSALAKNLSQQTNSIVVAPNLPSFPSLRCGGCWINGVPTQQGVAALFQGDEEELKASAAAAGFAGVLPADFVLTGHSAGGGLAAAAAGYYADDPDKGGTLRGVVMFDGFAFNGVIPDALQRLDKPYIPVYQIAAPPQLGNLFGAATQELVAARPDRFVGVTLANGSHVDSLIGGNPLVDFFSQLVTRFSPPGNTAAVYTLANGWINDLYAGLGPVDGNGIYGAPDQYIVMGDTAAVVLSPPPVVDLDSYLGSWFEVGSVKQFFSIGLVNTKAVYSPNPDGSIKVENSGNYFFNNGPQSTIEGAALPVDPSNNKLNVTFFGKPKANPPGNYWIVDLDPDYQWAIVSDPTGLTGFLLTREQTVSDAFYQELLDRASVYGVRGRITPTRQPSAESTTV</sequence>
<dbReference type="PANTHER" id="PTHR10612">
    <property type="entry name" value="APOLIPOPROTEIN D"/>
    <property type="match status" value="1"/>
</dbReference>
<dbReference type="SUPFAM" id="SSF50814">
    <property type="entry name" value="Lipocalins"/>
    <property type="match status" value="1"/>
</dbReference>
<dbReference type="Gene3D" id="2.40.128.20">
    <property type="match status" value="1"/>
</dbReference>
<dbReference type="SUPFAM" id="SSF53474">
    <property type="entry name" value="alpha/beta-Hydrolases"/>
    <property type="match status" value="1"/>
</dbReference>
<dbReference type="CDD" id="cd19438">
    <property type="entry name" value="lipocalin_Blc-like"/>
    <property type="match status" value="1"/>
</dbReference>
<dbReference type="AlphaFoldDB" id="A0A0J6VGU4"/>
<evidence type="ECO:0000313" key="4">
    <source>
        <dbReference type="Proteomes" id="UP000036176"/>
    </source>
</evidence>
<organism evidence="3 4">
    <name type="scientific">Mycolicibacterium chubuense</name>
    <name type="common">Mycobacterium chubuense</name>
    <dbReference type="NCBI Taxonomy" id="1800"/>
    <lineage>
        <taxon>Bacteria</taxon>
        <taxon>Bacillati</taxon>
        <taxon>Actinomycetota</taxon>
        <taxon>Actinomycetes</taxon>
        <taxon>Mycobacteriales</taxon>
        <taxon>Mycobacteriaceae</taxon>
        <taxon>Mycolicibacterium</taxon>
    </lineage>
</organism>
<dbReference type="RefSeq" id="WP_048421393.1">
    <property type="nucleotide sequence ID" value="NZ_JYNX01000090.1"/>
</dbReference>
<proteinExistence type="predicted"/>
<dbReference type="InterPro" id="IPR047202">
    <property type="entry name" value="Lipocalin_Blc-like_dom"/>
</dbReference>
<dbReference type="InterPro" id="IPR000566">
    <property type="entry name" value="Lipocln_cytosolic_FA-bd_dom"/>
</dbReference>
<reference evidence="3 4" key="1">
    <citation type="journal article" date="2015" name="Genome Biol. Evol.">
        <title>Characterization of Three Mycobacterium spp. with Potential Use in Bioremediation by Genome Sequencing and Comparative Genomics.</title>
        <authorList>
            <person name="Das S."/>
            <person name="Pettersson B.M."/>
            <person name="Behra P.R."/>
            <person name="Ramesh M."/>
            <person name="Dasgupta S."/>
            <person name="Bhattacharya A."/>
            <person name="Kirsebom L.A."/>
        </authorList>
    </citation>
    <scope>NUCLEOTIDE SEQUENCE [LARGE SCALE GENOMIC DNA]</scope>
    <source>
        <strain evidence="3 4">DSM 44219</strain>
    </source>
</reference>
<feature type="compositionally biased region" description="Basic and acidic residues" evidence="1">
    <location>
        <begin position="115"/>
        <end position="127"/>
    </location>
</feature>
<comment type="caution">
    <text evidence="3">The sequence shown here is derived from an EMBL/GenBank/DDBJ whole genome shotgun (WGS) entry which is preliminary data.</text>
</comment>
<dbReference type="PATRIC" id="fig|1800.3.peg.5580"/>
<feature type="region of interest" description="Disordered" evidence="1">
    <location>
        <begin position="29"/>
        <end position="130"/>
    </location>
</feature>
<dbReference type="PROSITE" id="PS51257">
    <property type="entry name" value="PROKAR_LIPOPROTEIN"/>
    <property type="match status" value="1"/>
</dbReference>
<accession>A0A0J6VGU4</accession>
<name>A0A0J6VGU4_MYCCU</name>
<dbReference type="OrthoDB" id="4568724at2"/>
<dbReference type="PANTHER" id="PTHR10612:SF34">
    <property type="entry name" value="APOLIPOPROTEIN D"/>
    <property type="match status" value="1"/>
</dbReference>
<dbReference type="Gene3D" id="3.40.50.1820">
    <property type="entry name" value="alpha/beta hydrolase"/>
    <property type="match status" value="1"/>
</dbReference>
<gene>
    <name evidence="3" type="primary">blc_2</name>
    <name evidence="3" type="ORF">MCHUDSM44219_05539</name>
</gene>
<evidence type="ECO:0000313" key="3">
    <source>
        <dbReference type="EMBL" id="KMO68822.1"/>
    </source>
</evidence>
<feature type="compositionally biased region" description="Basic and acidic residues" evidence="1">
    <location>
        <begin position="44"/>
        <end position="66"/>
    </location>
</feature>
<evidence type="ECO:0000259" key="2">
    <source>
        <dbReference type="Pfam" id="PF08212"/>
    </source>
</evidence>
<evidence type="ECO:0000256" key="1">
    <source>
        <dbReference type="SAM" id="MobiDB-lite"/>
    </source>
</evidence>
<dbReference type="Pfam" id="PF08212">
    <property type="entry name" value="Lipocalin_2"/>
    <property type="match status" value="1"/>
</dbReference>
<keyword evidence="4" id="KW-1185">Reference proteome</keyword>
<keyword evidence="3" id="KW-0449">Lipoprotein</keyword>
<dbReference type="InterPro" id="IPR029058">
    <property type="entry name" value="AB_hydrolase_fold"/>
</dbReference>
<feature type="domain" description="Lipocalin/cytosolic fatty-acid binding" evidence="2">
    <location>
        <begin position="465"/>
        <end position="596"/>
    </location>
</feature>
<dbReference type="InterPro" id="IPR012674">
    <property type="entry name" value="Calycin"/>
</dbReference>
<dbReference type="EMBL" id="JYNX01000090">
    <property type="protein sequence ID" value="KMO68822.1"/>
    <property type="molecule type" value="Genomic_DNA"/>
</dbReference>
<dbReference type="GO" id="GO:0006950">
    <property type="term" value="P:response to stress"/>
    <property type="evidence" value="ECO:0007669"/>
    <property type="project" value="UniProtKB-ARBA"/>
</dbReference>